<reference evidence="2" key="1">
    <citation type="submission" date="2025-08" db="UniProtKB">
        <authorList>
            <consortium name="RefSeq"/>
        </authorList>
    </citation>
    <scope>IDENTIFICATION</scope>
    <source>
        <tissue evidence="2">Whole sample</tissue>
    </source>
</reference>
<organism evidence="1 2">
    <name type="scientific">Crassostrea virginica</name>
    <name type="common">Eastern oyster</name>
    <dbReference type="NCBI Taxonomy" id="6565"/>
    <lineage>
        <taxon>Eukaryota</taxon>
        <taxon>Metazoa</taxon>
        <taxon>Spiralia</taxon>
        <taxon>Lophotrochozoa</taxon>
        <taxon>Mollusca</taxon>
        <taxon>Bivalvia</taxon>
        <taxon>Autobranchia</taxon>
        <taxon>Pteriomorphia</taxon>
        <taxon>Ostreida</taxon>
        <taxon>Ostreoidea</taxon>
        <taxon>Ostreidae</taxon>
        <taxon>Crassostrea</taxon>
    </lineage>
</organism>
<evidence type="ECO:0000313" key="1">
    <source>
        <dbReference type="Proteomes" id="UP000694844"/>
    </source>
</evidence>
<dbReference type="OrthoDB" id="6131914at2759"/>
<dbReference type="AlphaFoldDB" id="A0A8B8BHR6"/>
<sequence length="251" mass="28181">MYESLGTIFNRKIYIYVKMYDYTTVMIVFWLMSVTCSGSCPENSALREALTCLHNLTNGDHSKVSISPADIKQTKSFCENGNFQDSVRCLRGLHSSCQDPVKLEMLKKYADPNAWEAGFNRLCHSMSLYIKHGDCIIKQNAAIQKCVESKKDIEVSSNSGVTYNFNEDEKEYVEDVCGYFRVLNHCYSNQIGNQCGVDIQAVLSDFNSGLTPPICRDFSFAAFHSAGSRSEQSAITLFACVTSFLAWMMPS</sequence>
<accession>A0A8B8BHR6</accession>
<dbReference type="KEGG" id="cvn:111110244"/>
<dbReference type="RefSeq" id="XP_022302359.1">
    <property type="nucleotide sequence ID" value="XM_022446651.1"/>
</dbReference>
<protein>
    <submittedName>
        <fullName evidence="2">Uncharacterized protein LOC111110244 isoform X1</fullName>
    </submittedName>
</protein>
<proteinExistence type="predicted"/>
<dbReference type="GeneID" id="111110244"/>
<gene>
    <name evidence="2" type="primary">LOC111110244</name>
</gene>
<keyword evidence="1" id="KW-1185">Reference proteome</keyword>
<evidence type="ECO:0000313" key="2">
    <source>
        <dbReference type="RefSeq" id="XP_022302359.1"/>
    </source>
</evidence>
<dbReference type="Proteomes" id="UP000694844">
    <property type="component" value="Chromosome 8"/>
</dbReference>
<name>A0A8B8BHR6_CRAVI</name>